<dbReference type="PRINTS" id="PR00862">
    <property type="entry name" value="PROLIGOPTASE"/>
</dbReference>
<evidence type="ECO:0000256" key="3">
    <source>
        <dbReference type="ARBA" id="ARBA00022801"/>
    </source>
</evidence>
<dbReference type="GO" id="GO:0006508">
    <property type="term" value="P:proteolysis"/>
    <property type="evidence" value="ECO:0007669"/>
    <property type="project" value="UniProtKB-KW"/>
</dbReference>
<evidence type="ECO:0000256" key="2">
    <source>
        <dbReference type="ARBA" id="ARBA00022670"/>
    </source>
</evidence>
<dbReference type="InterPro" id="IPR023302">
    <property type="entry name" value="Pept_S9A_N"/>
</dbReference>
<keyword evidence="3" id="KW-0378">Hydrolase</keyword>
<dbReference type="AlphaFoldDB" id="A0A1H8A6P1"/>
<dbReference type="PROSITE" id="PS00708">
    <property type="entry name" value="PRO_ENDOPEP_SER"/>
    <property type="match status" value="1"/>
</dbReference>
<evidence type="ECO:0000256" key="4">
    <source>
        <dbReference type="ARBA" id="ARBA00022825"/>
    </source>
</evidence>
<dbReference type="EMBL" id="FOCI01000003">
    <property type="protein sequence ID" value="SEM66552.1"/>
    <property type="molecule type" value="Genomic_DNA"/>
</dbReference>
<dbReference type="Pfam" id="PF00326">
    <property type="entry name" value="Peptidase_S9"/>
    <property type="match status" value="1"/>
</dbReference>
<comment type="similarity">
    <text evidence="1">Belongs to the peptidase S9A family.</text>
</comment>
<dbReference type="Gene3D" id="3.40.50.1820">
    <property type="entry name" value="alpha/beta hydrolase"/>
    <property type="match status" value="1"/>
</dbReference>
<dbReference type="Gene3D" id="2.130.10.120">
    <property type="entry name" value="Prolyl oligopeptidase, N-terminal domain"/>
    <property type="match status" value="1"/>
</dbReference>
<organism evidence="7 8">
    <name type="scientific">Loktanella fryxellensis</name>
    <dbReference type="NCBI Taxonomy" id="245187"/>
    <lineage>
        <taxon>Bacteria</taxon>
        <taxon>Pseudomonadati</taxon>
        <taxon>Pseudomonadota</taxon>
        <taxon>Alphaproteobacteria</taxon>
        <taxon>Rhodobacterales</taxon>
        <taxon>Roseobacteraceae</taxon>
        <taxon>Loktanella</taxon>
    </lineage>
</organism>
<dbReference type="InterPro" id="IPR051543">
    <property type="entry name" value="Serine_Peptidase_S9A"/>
</dbReference>
<feature type="domain" description="Peptidase S9A N-terminal" evidence="6">
    <location>
        <begin position="12"/>
        <end position="419"/>
    </location>
</feature>
<dbReference type="SUPFAM" id="SSF50993">
    <property type="entry name" value="Peptidase/esterase 'gauge' domain"/>
    <property type="match status" value="1"/>
</dbReference>
<evidence type="ECO:0000259" key="5">
    <source>
        <dbReference type="Pfam" id="PF00326"/>
    </source>
</evidence>
<gene>
    <name evidence="7" type="ORF">SAMN04488003_10348</name>
</gene>
<dbReference type="InterPro" id="IPR029058">
    <property type="entry name" value="AB_hydrolase_fold"/>
</dbReference>
<keyword evidence="2" id="KW-0645">Protease</keyword>
<evidence type="ECO:0000256" key="1">
    <source>
        <dbReference type="ARBA" id="ARBA00005228"/>
    </source>
</evidence>
<keyword evidence="8" id="KW-1185">Reference proteome</keyword>
<dbReference type="SUPFAM" id="SSF53474">
    <property type="entry name" value="alpha/beta-Hydrolases"/>
    <property type="match status" value="1"/>
</dbReference>
<accession>A0A1H8A6P1</accession>
<sequence length="704" mass="76392">MTRPLPAPPGAPQAARRPVTTTVHGVDLHDDYGWLRAGNWQDAMRDPTVLPADIADYLRAENAYYDTAMAPTAALQDRLIAEMRGRIQEDDSSVPRVHGDHAYSVRFAAGAEYPLILRTPAAGGAETVLLDVTAEAAAQAYFSLGQTQVSPDHATLAWAADVNGSEFYQLNLRDIGTGRDLPYHIADVASVAWADARTLFYVRVDARHHPNRVYRHTLHSDPATDALVYEESDTRYHVSVGRQRSGAYVTINTGMNDENEVHLIPTVDPTVAPMLIEARTTGLEYEVEHQGDHLLILTNANGAVDFKVMTTPVATPSRSHWTDLIPAEDGRMIVSLSAYRDWTIWMERRNALPRICYVARGAPIDTAQVIGFAEDAYALGSDPSPDYATDGFRFTYSSPTTPSQVYDFDLSTGLRTLRKTAVIPSGHDPADYVTVRTTAPSHDGAPVPVTLLFHRDTPRDGTAPCLLYGYGSYGASMPAGFSANRLSLVNRGFVYAIAHVRGGEERGRAWYEAAKGAGKPNTFHDFIAAARHLIAEGYTAQGRIVINGGSAGGLLVGAVLNMAPQLWAGAVADVPFVDVLSTILDDTLPLTPGEWSQWGNPITDRAAFDTIRSYSPYDNVTAQAYPPMLVTAGVSDPRVTYWEPAKWVAHLRVIKTDDAVLLLRTNMTSGHFGQTGRFAALADAARTYAFALAVTGADLSPPSG</sequence>
<dbReference type="PANTHER" id="PTHR11757">
    <property type="entry name" value="PROTEASE FAMILY S9A OLIGOPEPTIDASE"/>
    <property type="match status" value="1"/>
</dbReference>
<dbReference type="OrthoDB" id="9801421at2"/>
<evidence type="ECO:0000313" key="7">
    <source>
        <dbReference type="EMBL" id="SEM66552.1"/>
    </source>
</evidence>
<proteinExistence type="inferred from homology"/>
<feature type="domain" description="Peptidase S9 prolyl oligopeptidase catalytic" evidence="5">
    <location>
        <begin position="481"/>
        <end position="696"/>
    </location>
</feature>
<dbReference type="InterPro" id="IPR002471">
    <property type="entry name" value="Pept_S9_AS"/>
</dbReference>
<dbReference type="InterPro" id="IPR001375">
    <property type="entry name" value="Peptidase_S9_cat"/>
</dbReference>
<dbReference type="Proteomes" id="UP000199585">
    <property type="component" value="Unassembled WGS sequence"/>
</dbReference>
<dbReference type="PANTHER" id="PTHR11757:SF19">
    <property type="entry name" value="PROLYL ENDOPEPTIDASE-LIKE"/>
    <property type="match status" value="1"/>
</dbReference>
<reference evidence="7 8" key="1">
    <citation type="submission" date="2016-10" db="EMBL/GenBank/DDBJ databases">
        <authorList>
            <person name="de Groot N.N."/>
        </authorList>
    </citation>
    <scope>NUCLEOTIDE SEQUENCE [LARGE SCALE GENOMIC DNA]</scope>
    <source>
        <strain evidence="7 8">DSM 16213</strain>
    </source>
</reference>
<keyword evidence="4" id="KW-0720">Serine protease</keyword>
<dbReference type="InterPro" id="IPR002470">
    <property type="entry name" value="Peptidase_S9A"/>
</dbReference>
<evidence type="ECO:0000313" key="8">
    <source>
        <dbReference type="Proteomes" id="UP000199585"/>
    </source>
</evidence>
<name>A0A1H8A6P1_9RHOB</name>
<protein>
    <submittedName>
        <fullName evidence="7">Oligopeptidase B</fullName>
    </submittedName>
</protein>
<evidence type="ECO:0000259" key="6">
    <source>
        <dbReference type="Pfam" id="PF02897"/>
    </source>
</evidence>
<dbReference type="RefSeq" id="WP_089898819.1">
    <property type="nucleotide sequence ID" value="NZ_FOCI01000003.1"/>
</dbReference>
<dbReference type="GO" id="GO:0004252">
    <property type="term" value="F:serine-type endopeptidase activity"/>
    <property type="evidence" value="ECO:0007669"/>
    <property type="project" value="InterPro"/>
</dbReference>
<dbReference type="Pfam" id="PF02897">
    <property type="entry name" value="Peptidase_S9_N"/>
    <property type="match status" value="1"/>
</dbReference>